<sequence length="50" mass="5446">MGQAAFDCRGVRTDCQGLGLHEAKAAVVNHIKELIFHPYNNTKLLASCTC</sequence>
<reference evidence="1" key="1">
    <citation type="submission" date="2018-05" db="EMBL/GenBank/DDBJ databases">
        <authorList>
            <person name="Lanie J.A."/>
            <person name="Ng W.-L."/>
            <person name="Kazmierczak K.M."/>
            <person name="Andrzejewski T.M."/>
            <person name="Davidsen T.M."/>
            <person name="Wayne K.J."/>
            <person name="Tettelin H."/>
            <person name="Glass J.I."/>
            <person name="Rusch D."/>
            <person name="Podicherti R."/>
            <person name="Tsui H.-C.T."/>
            <person name="Winkler M.E."/>
        </authorList>
    </citation>
    <scope>NUCLEOTIDE SEQUENCE</scope>
</reference>
<organism evidence="1">
    <name type="scientific">marine metagenome</name>
    <dbReference type="NCBI Taxonomy" id="408172"/>
    <lineage>
        <taxon>unclassified sequences</taxon>
        <taxon>metagenomes</taxon>
        <taxon>ecological metagenomes</taxon>
    </lineage>
</organism>
<protein>
    <submittedName>
        <fullName evidence="1">Uncharacterized protein</fullName>
    </submittedName>
</protein>
<gene>
    <name evidence="1" type="ORF">METZ01_LOCUS459586</name>
</gene>
<name>A0A383AG80_9ZZZZ</name>
<proteinExistence type="predicted"/>
<accession>A0A383AG80</accession>
<dbReference type="EMBL" id="UINC01191876">
    <property type="protein sequence ID" value="SVE06732.1"/>
    <property type="molecule type" value="Genomic_DNA"/>
</dbReference>
<evidence type="ECO:0000313" key="1">
    <source>
        <dbReference type="EMBL" id="SVE06732.1"/>
    </source>
</evidence>
<dbReference type="AlphaFoldDB" id="A0A383AG80"/>